<dbReference type="PANTHER" id="PTHR43115">
    <property type="entry name" value="DEHYDROGENASE/REDUCTASE SDR FAMILY MEMBER 11"/>
    <property type="match status" value="1"/>
</dbReference>
<proteinExistence type="inferred from homology"/>
<dbReference type="Pfam" id="PF00106">
    <property type="entry name" value="adh_short"/>
    <property type="match status" value="1"/>
</dbReference>
<dbReference type="OrthoDB" id="9775296at2"/>
<evidence type="ECO:0000256" key="2">
    <source>
        <dbReference type="ARBA" id="ARBA00023002"/>
    </source>
</evidence>
<dbReference type="PANTHER" id="PTHR43115:SF4">
    <property type="entry name" value="DEHYDROGENASE_REDUCTASE SDR FAMILY MEMBER 11"/>
    <property type="match status" value="1"/>
</dbReference>
<sequence length="247" mass="27005">MKNVKKKVAIITGASSGIGQATAKELASKDITVMLAARREEQLQELKNEIEQMGGTAFYHVTDVTNAGEMEQLAKKTVELAGHIDILVNNAGLMPLSLINKRKIKEWDQMIDVNIKGVLYGISAVLPYMEEQKSGHIINISSVAGHKVMPGSSVYSGTKYAVRAITEGLRQEMNASHNIRTTIICPGAVATELTETITDEDILAAFKGRDMKPLDSENIAKSISYAVEQPDHVDVNEIIVRPTQQDM</sequence>
<name>A0A366EMR9_9BACI</name>
<dbReference type="FunFam" id="3.40.50.720:FF:000047">
    <property type="entry name" value="NADP-dependent L-serine/L-allo-threonine dehydrogenase"/>
    <property type="match status" value="1"/>
</dbReference>
<evidence type="ECO:0000256" key="1">
    <source>
        <dbReference type="ARBA" id="ARBA00006484"/>
    </source>
</evidence>
<dbReference type="PRINTS" id="PR00081">
    <property type="entry name" value="GDHRDH"/>
</dbReference>
<evidence type="ECO:0000313" key="4">
    <source>
        <dbReference type="EMBL" id="RBP03727.1"/>
    </source>
</evidence>
<comment type="caution">
    <text evidence="4">The sequence shown here is derived from an EMBL/GenBank/DDBJ whole genome shotgun (WGS) entry which is preliminary data.</text>
</comment>
<comment type="similarity">
    <text evidence="1 3">Belongs to the short-chain dehydrogenases/reductases (SDR) family.</text>
</comment>
<gene>
    <name evidence="4" type="ORF">DET59_108152</name>
</gene>
<accession>A0A366EMR9</accession>
<dbReference type="GO" id="GO:0016616">
    <property type="term" value="F:oxidoreductase activity, acting on the CH-OH group of donors, NAD or NADP as acceptor"/>
    <property type="evidence" value="ECO:0007669"/>
    <property type="project" value="UniProtKB-ARBA"/>
</dbReference>
<dbReference type="InterPro" id="IPR020904">
    <property type="entry name" value="Sc_DH/Rdtase_CS"/>
</dbReference>
<dbReference type="InterPro" id="IPR002347">
    <property type="entry name" value="SDR_fam"/>
</dbReference>
<dbReference type="EMBL" id="QNRJ01000008">
    <property type="protein sequence ID" value="RBP03727.1"/>
    <property type="molecule type" value="Genomic_DNA"/>
</dbReference>
<organism evidence="4 5">
    <name type="scientific">Rossellomorea aquimaris</name>
    <dbReference type="NCBI Taxonomy" id="189382"/>
    <lineage>
        <taxon>Bacteria</taxon>
        <taxon>Bacillati</taxon>
        <taxon>Bacillota</taxon>
        <taxon>Bacilli</taxon>
        <taxon>Bacillales</taxon>
        <taxon>Bacillaceae</taxon>
        <taxon>Rossellomorea</taxon>
    </lineage>
</organism>
<reference evidence="4 5" key="1">
    <citation type="submission" date="2018-06" db="EMBL/GenBank/DDBJ databases">
        <title>Freshwater and sediment microbial communities from various areas in North America, analyzing microbe dynamics in response to fracking.</title>
        <authorList>
            <person name="Lamendella R."/>
        </authorList>
    </citation>
    <scope>NUCLEOTIDE SEQUENCE [LARGE SCALE GENOMIC DNA]</scope>
    <source>
        <strain evidence="4 5">97B</strain>
    </source>
</reference>
<dbReference type="Proteomes" id="UP000252118">
    <property type="component" value="Unassembled WGS sequence"/>
</dbReference>
<dbReference type="PROSITE" id="PS00061">
    <property type="entry name" value="ADH_SHORT"/>
    <property type="match status" value="1"/>
</dbReference>
<dbReference type="SUPFAM" id="SSF51735">
    <property type="entry name" value="NAD(P)-binding Rossmann-fold domains"/>
    <property type="match status" value="1"/>
</dbReference>
<dbReference type="PRINTS" id="PR00080">
    <property type="entry name" value="SDRFAMILY"/>
</dbReference>
<dbReference type="PIRSF" id="PIRSF000126">
    <property type="entry name" value="11-beta-HSD1"/>
    <property type="match status" value="1"/>
</dbReference>
<protein>
    <submittedName>
        <fullName evidence="4">NADP-dependent 3-hydroxy acid dehydrogenase YdfG</fullName>
    </submittedName>
</protein>
<dbReference type="InterPro" id="IPR036291">
    <property type="entry name" value="NAD(P)-bd_dom_sf"/>
</dbReference>
<evidence type="ECO:0000256" key="3">
    <source>
        <dbReference type="RuleBase" id="RU000363"/>
    </source>
</evidence>
<dbReference type="AlphaFoldDB" id="A0A366EMR9"/>
<dbReference type="Gene3D" id="3.40.50.720">
    <property type="entry name" value="NAD(P)-binding Rossmann-like Domain"/>
    <property type="match status" value="1"/>
</dbReference>
<keyword evidence="2" id="KW-0560">Oxidoreductase</keyword>
<evidence type="ECO:0000313" key="5">
    <source>
        <dbReference type="Proteomes" id="UP000252118"/>
    </source>
</evidence>
<dbReference type="RefSeq" id="WP_113970003.1">
    <property type="nucleotide sequence ID" value="NZ_QNRJ01000008.1"/>
</dbReference>